<proteinExistence type="predicted"/>
<dbReference type="PANTHER" id="PTHR42847:SF4">
    <property type="entry name" value="ALKANESULFONATE MONOOXYGENASE-RELATED"/>
    <property type="match status" value="1"/>
</dbReference>
<gene>
    <name evidence="6" type="ORF">AVDCRST_MAG49-485</name>
</gene>
<dbReference type="SUPFAM" id="SSF51679">
    <property type="entry name" value="Bacterial luciferase-like"/>
    <property type="match status" value="1"/>
</dbReference>
<accession>A0A6J4U393</accession>
<keyword evidence="3" id="KW-0560">Oxidoreductase</keyword>
<evidence type="ECO:0000313" key="6">
    <source>
        <dbReference type="EMBL" id="CAA9537557.1"/>
    </source>
</evidence>
<evidence type="ECO:0000256" key="3">
    <source>
        <dbReference type="ARBA" id="ARBA00023002"/>
    </source>
</evidence>
<evidence type="ECO:0000256" key="2">
    <source>
        <dbReference type="ARBA" id="ARBA00022643"/>
    </source>
</evidence>
<protein>
    <submittedName>
        <fullName evidence="6">Hydride transferase 1</fullName>
    </submittedName>
</protein>
<sequence length="298" mass="32395">MRFGITVPNFGPYGDPRVLADLARSAEAAGWDGVFVWDHVVWGPFPVTDPWVALAAMAVATERVRLGPMVTPLPRRRPVKLARETVALDQLSAGRFVLGVGIGGGDAEWAGLGEETDLRTRGAMLDEGLDVLTAIWSGQPVGHHGRHYVVDPRSEGAGGDGSPLPLLPTPIQTPRVPIWVAGFWPTKPPFRRAARWDGVFPLRDGLDFGETMPPAELREVIAYTAEHRTTDGPFDVVVAGRTPGEDQDRGATKAAAYRDAGATWWLEDVNPWAFGWQWEGDWPVGAMTERIAQGPPRG</sequence>
<dbReference type="Gene3D" id="3.20.20.30">
    <property type="entry name" value="Luciferase-like domain"/>
    <property type="match status" value="1"/>
</dbReference>
<keyword evidence="1" id="KW-0285">Flavoprotein</keyword>
<evidence type="ECO:0000256" key="4">
    <source>
        <dbReference type="ARBA" id="ARBA00023033"/>
    </source>
</evidence>
<keyword evidence="4" id="KW-0503">Monooxygenase</keyword>
<keyword evidence="2" id="KW-0288">FMN</keyword>
<dbReference type="AlphaFoldDB" id="A0A6J4U393"/>
<dbReference type="GO" id="GO:0008726">
    <property type="term" value="F:alkanesulfonate monooxygenase activity"/>
    <property type="evidence" value="ECO:0007669"/>
    <property type="project" value="TreeGrafter"/>
</dbReference>
<dbReference type="GO" id="GO:0046306">
    <property type="term" value="P:alkanesulfonate catabolic process"/>
    <property type="evidence" value="ECO:0007669"/>
    <property type="project" value="TreeGrafter"/>
</dbReference>
<dbReference type="InterPro" id="IPR011251">
    <property type="entry name" value="Luciferase-like_dom"/>
</dbReference>
<dbReference type="EMBL" id="CADCWG010000026">
    <property type="protein sequence ID" value="CAA9537557.1"/>
    <property type="molecule type" value="Genomic_DNA"/>
</dbReference>
<dbReference type="PANTHER" id="PTHR42847">
    <property type="entry name" value="ALKANESULFONATE MONOOXYGENASE"/>
    <property type="match status" value="1"/>
</dbReference>
<name>A0A6J4U393_9BACT</name>
<evidence type="ECO:0000259" key="5">
    <source>
        <dbReference type="Pfam" id="PF00296"/>
    </source>
</evidence>
<organism evidence="6">
    <name type="scientific">uncultured Thermomicrobiales bacterium</name>
    <dbReference type="NCBI Taxonomy" id="1645740"/>
    <lineage>
        <taxon>Bacteria</taxon>
        <taxon>Pseudomonadati</taxon>
        <taxon>Thermomicrobiota</taxon>
        <taxon>Thermomicrobia</taxon>
        <taxon>Thermomicrobiales</taxon>
        <taxon>environmental samples</taxon>
    </lineage>
</organism>
<dbReference type="GO" id="GO:0016740">
    <property type="term" value="F:transferase activity"/>
    <property type="evidence" value="ECO:0007669"/>
    <property type="project" value="UniProtKB-KW"/>
</dbReference>
<feature type="domain" description="Luciferase-like" evidence="5">
    <location>
        <begin position="1"/>
        <end position="201"/>
    </location>
</feature>
<keyword evidence="6" id="KW-0808">Transferase</keyword>
<reference evidence="6" key="1">
    <citation type="submission" date="2020-02" db="EMBL/GenBank/DDBJ databases">
        <authorList>
            <person name="Meier V. D."/>
        </authorList>
    </citation>
    <scope>NUCLEOTIDE SEQUENCE</scope>
    <source>
        <strain evidence="6">AVDCRST_MAG49</strain>
    </source>
</reference>
<dbReference type="Pfam" id="PF00296">
    <property type="entry name" value="Bac_luciferase"/>
    <property type="match status" value="1"/>
</dbReference>
<dbReference type="InterPro" id="IPR036661">
    <property type="entry name" value="Luciferase-like_sf"/>
</dbReference>
<evidence type="ECO:0000256" key="1">
    <source>
        <dbReference type="ARBA" id="ARBA00022630"/>
    </source>
</evidence>
<dbReference type="InterPro" id="IPR050172">
    <property type="entry name" value="SsuD_RutA_monooxygenase"/>
</dbReference>